<evidence type="ECO:0000256" key="9">
    <source>
        <dbReference type="ARBA" id="ARBA00049861"/>
    </source>
</evidence>
<comment type="pathway">
    <text evidence="3 11">Cofactor biosynthesis; riboflavin biosynthesis; 5-amino-6-(D-ribitylamino)uracil from GTP: step 3/4.</text>
</comment>
<evidence type="ECO:0000256" key="10">
    <source>
        <dbReference type="ARBA" id="ARBA00049886"/>
    </source>
</evidence>
<dbReference type="PANTHER" id="PTHR38011">
    <property type="entry name" value="DIHYDROFOLATE REDUCTASE FAMILY PROTEIN (AFU_ORTHOLOGUE AFUA_8G06820)"/>
    <property type="match status" value="1"/>
</dbReference>
<dbReference type="GO" id="GO:0009231">
    <property type="term" value="P:riboflavin biosynthetic process"/>
    <property type="evidence" value="ECO:0007669"/>
    <property type="project" value="UniProtKB-KW"/>
</dbReference>
<feature type="binding site" evidence="12">
    <location>
        <begin position="287"/>
        <end position="293"/>
    </location>
    <ligand>
        <name>NADP(+)</name>
        <dbReference type="ChEBI" id="CHEBI:58349"/>
    </ligand>
</feature>
<dbReference type="EC" id="1.1.1.193" evidence="11"/>
<keyword evidence="11 13" id="KW-0479">Metal-binding</keyword>
<feature type="binding site" evidence="13">
    <location>
        <position position="77"/>
    </location>
    <ligand>
        <name>Zn(2+)</name>
        <dbReference type="ChEBI" id="CHEBI:29105"/>
        <note>catalytic</note>
    </ligand>
</feature>
<dbReference type="GO" id="GO:0008835">
    <property type="term" value="F:diaminohydroxyphosphoribosylaminopyrimidine deaminase activity"/>
    <property type="evidence" value="ECO:0007669"/>
    <property type="project" value="UniProtKB-EC"/>
</dbReference>
<gene>
    <name evidence="15" type="primary">ribD</name>
    <name evidence="15" type="ORF">H9806_02970</name>
</gene>
<comment type="caution">
    <text evidence="15">The sequence shown here is derived from an EMBL/GenBank/DDBJ whole genome shotgun (WGS) entry which is preliminary data.</text>
</comment>
<feature type="domain" description="CMP/dCMP-type deaminase" evidence="14">
    <location>
        <begin position="2"/>
        <end position="107"/>
    </location>
</feature>
<comment type="similarity">
    <text evidence="4 11">In the N-terminal section; belongs to the cytidine and deoxycytidylate deaminase family.</text>
</comment>
<dbReference type="SUPFAM" id="SSF53927">
    <property type="entry name" value="Cytidine deaminase-like"/>
    <property type="match status" value="1"/>
</dbReference>
<evidence type="ECO:0000256" key="11">
    <source>
        <dbReference type="PIRNR" id="PIRNR006769"/>
    </source>
</evidence>
<keyword evidence="7 11" id="KW-0560">Oxidoreductase</keyword>
<keyword evidence="11 15" id="KW-0378">Hydrolase</keyword>
<dbReference type="InterPro" id="IPR004794">
    <property type="entry name" value="Eubact_RibD"/>
</dbReference>
<reference evidence="15" key="1">
    <citation type="journal article" date="2021" name="PeerJ">
        <title>Extensive microbial diversity within the chicken gut microbiome revealed by metagenomics and culture.</title>
        <authorList>
            <person name="Gilroy R."/>
            <person name="Ravi A."/>
            <person name="Getino M."/>
            <person name="Pursley I."/>
            <person name="Horton D.L."/>
            <person name="Alikhan N.F."/>
            <person name="Baker D."/>
            <person name="Gharbi K."/>
            <person name="Hall N."/>
            <person name="Watson M."/>
            <person name="Adriaenssens E.M."/>
            <person name="Foster-Nyarko E."/>
            <person name="Jarju S."/>
            <person name="Secka A."/>
            <person name="Antonio M."/>
            <person name="Oren A."/>
            <person name="Chaudhuri R.R."/>
            <person name="La Ragione R."/>
            <person name="Hildebrand F."/>
            <person name="Pallen M.J."/>
        </authorList>
    </citation>
    <scope>NUCLEOTIDE SEQUENCE</scope>
    <source>
        <strain evidence="15">F6-686</strain>
    </source>
</reference>
<dbReference type="GO" id="GO:0008703">
    <property type="term" value="F:5-amino-6-(5-phosphoribosylamino)uracil reductase activity"/>
    <property type="evidence" value="ECO:0007669"/>
    <property type="project" value="UniProtKB-EC"/>
</dbReference>
<dbReference type="InterPro" id="IPR050765">
    <property type="entry name" value="Riboflavin_Biosynth_HTPR"/>
</dbReference>
<evidence type="ECO:0000256" key="6">
    <source>
        <dbReference type="ARBA" id="ARBA00022857"/>
    </source>
</evidence>
<feature type="binding site" evidence="12">
    <location>
        <position position="285"/>
    </location>
    <ligand>
        <name>substrate</name>
    </ligand>
</feature>
<feature type="binding site" evidence="12">
    <location>
        <position position="182"/>
    </location>
    <ligand>
        <name>substrate</name>
    </ligand>
</feature>
<comment type="pathway">
    <text evidence="2 11">Cofactor biosynthesis; riboflavin biosynthesis; 5-amino-6-(D-ribitylamino)uracil from GTP: step 2/4.</text>
</comment>
<dbReference type="NCBIfam" id="TIGR00326">
    <property type="entry name" value="eubact_ribD"/>
    <property type="match status" value="1"/>
</dbReference>
<dbReference type="InterPro" id="IPR016193">
    <property type="entry name" value="Cytidine_deaminase-like"/>
</dbReference>
<evidence type="ECO:0000313" key="16">
    <source>
        <dbReference type="Proteomes" id="UP000823844"/>
    </source>
</evidence>
<dbReference type="InterPro" id="IPR002125">
    <property type="entry name" value="CMP_dCMP_dom"/>
</dbReference>
<evidence type="ECO:0000313" key="15">
    <source>
        <dbReference type="EMBL" id="MBU3828102.1"/>
    </source>
</evidence>
<evidence type="ECO:0000256" key="5">
    <source>
        <dbReference type="ARBA" id="ARBA00007417"/>
    </source>
</evidence>
<dbReference type="PIRSF" id="PIRSF006769">
    <property type="entry name" value="RibD"/>
    <property type="match status" value="1"/>
</dbReference>
<keyword evidence="8" id="KW-0511">Multifunctional enzyme</keyword>
<dbReference type="SUPFAM" id="SSF53597">
    <property type="entry name" value="Dihydrofolate reductase-like"/>
    <property type="match status" value="1"/>
</dbReference>
<dbReference type="EC" id="3.5.4.26" evidence="11"/>
<dbReference type="Gene3D" id="3.40.430.10">
    <property type="entry name" value="Dihydrofolate Reductase, subunit A"/>
    <property type="match status" value="1"/>
</dbReference>
<feature type="binding site" evidence="12">
    <location>
        <position position="202"/>
    </location>
    <ligand>
        <name>substrate</name>
    </ligand>
</feature>
<evidence type="ECO:0000256" key="3">
    <source>
        <dbReference type="ARBA" id="ARBA00004910"/>
    </source>
</evidence>
<evidence type="ECO:0000259" key="14">
    <source>
        <dbReference type="PROSITE" id="PS51747"/>
    </source>
</evidence>
<evidence type="ECO:0000256" key="2">
    <source>
        <dbReference type="ARBA" id="ARBA00004882"/>
    </source>
</evidence>
<comment type="function">
    <text evidence="1 11">Converts 2,5-diamino-6-(ribosylamino)-4(3h)-pyrimidinone 5'-phosphate into 5-amino-6-(ribosylamino)-2,4(1h,3h)-pyrimidinedione 5'-phosphate.</text>
</comment>
<comment type="catalytic activity">
    <reaction evidence="10 11">
        <text>2,5-diamino-6-hydroxy-4-(5-phosphoribosylamino)-pyrimidine + H2O + H(+) = 5-amino-6-(5-phospho-D-ribosylamino)uracil + NH4(+)</text>
        <dbReference type="Rhea" id="RHEA:21868"/>
        <dbReference type="ChEBI" id="CHEBI:15377"/>
        <dbReference type="ChEBI" id="CHEBI:15378"/>
        <dbReference type="ChEBI" id="CHEBI:28938"/>
        <dbReference type="ChEBI" id="CHEBI:58453"/>
        <dbReference type="ChEBI" id="CHEBI:58614"/>
        <dbReference type="EC" id="3.5.4.26"/>
    </reaction>
</comment>
<proteinExistence type="inferred from homology"/>
<comment type="cofactor">
    <cofactor evidence="11 13">
        <name>Zn(2+)</name>
        <dbReference type="ChEBI" id="CHEBI:29105"/>
    </cofactor>
    <text evidence="11 13">Binds 1 zinc ion.</text>
</comment>
<dbReference type="Pfam" id="PF01872">
    <property type="entry name" value="RibD_C"/>
    <property type="match status" value="1"/>
</dbReference>
<evidence type="ECO:0000256" key="7">
    <source>
        <dbReference type="ARBA" id="ARBA00023002"/>
    </source>
</evidence>
<dbReference type="InterPro" id="IPR024072">
    <property type="entry name" value="DHFR-like_dom_sf"/>
</dbReference>
<feature type="binding site" evidence="13">
    <location>
        <position position="80"/>
    </location>
    <ligand>
        <name>Zn(2+)</name>
        <dbReference type="ChEBI" id="CHEBI:29105"/>
        <note>catalytic</note>
    </ligand>
</feature>
<sequence>MEDNEKYMNVAIEEAKKGEYNTWTDPLVGCVIVKDGKILSEGAHYKFGDDHALVDAMQSLNEDQIAGSSLYLTMEPCDDCTQKIMDAGFTKVVVGQADPHPAKANKNNTKIGVDGDNTAVVCGVLTNEVEKLNQHYNYFAKTGKPWISLKQNLSLDHHVSPANGKYVKLPSQEVRDYIHHERADYQAIIIGSSTAIIDNPNLGTDVETNYSPIRIIVDRRGRLLNNTGLNLLNNGDFQTWILTQNSNVDQLASMANVKVFQLKTDKLEEIITLLSEQGIQSAYVEGGPTLEKAFMDEPAVNEIIDYFSPVYLGDIGLPGAVPIHEVELADVSVKKIDDHVRIAGIVKSK</sequence>
<dbReference type="GO" id="GO:0046872">
    <property type="term" value="F:metal ion binding"/>
    <property type="evidence" value="ECO:0007669"/>
    <property type="project" value="UniProtKB-KW"/>
</dbReference>
<dbReference type="AlphaFoldDB" id="A0A9E2KS93"/>
<feature type="binding site" evidence="12">
    <location>
        <position position="194"/>
    </location>
    <ligand>
        <name>NADP(+)</name>
        <dbReference type="ChEBI" id="CHEBI:58349"/>
    </ligand>
</feature>
<dbReference type="Proteomes" id="UP000823844">
    <property type="component" value="Unassembled WGS sequence"/>
</dbReference>
<dbReference type="PANTHER" id="PTHR38011:SF7">
    <property type="entry name" value="2,5-DIAMINO-6-RIBOSYLAMINO-4(3H)-PYRIMIDINONE 5'-PHOSPHATE REDUCTASE"/>
    <property type="match status" value="1"/>
</dbReference>
<keyword evidence="6 11" id="KW-0521">NADP</keyword>
<protein>
    <recommendedName>
        <fullName evidence="11">Riboflavin biosynthesis protein RibD</fullName>
    </recommendedName>
    <domain>
        <recommendedName>
            <fullName evidence="11">Diaminohydroxyphosphoribosylaminopyrimidine deaminase</fullName>
            <shortName evidence="11">DRAP deaminase</shortName>
            <ecNumber evidence="11">3.5.4.26</ecNumber>
        </recommendedName>
        <alternativeName>
            <fullName evidence="11">Riboflavin-specific deaminase</fullName>
        </alternativeName>
    </domain>
    <domain>
        <recommendedName>
            <fullName evidence="11">5-amino-6-(5-phosphoribosylamino)uracil reductase</fullName>
            <ecNumber evidence="11">1.1.1.193</ecNumber>
        </recommendedName>
        <alternativeName>
            <fullName evidence="11">HTP reductase</fullName>
        </alternativeName>
    </domain>
</protein>
<evidence type="ECO:0000256" key="12">
    <source>
        <dbReference type="PIRSR" id="PIRSR006769-2"/>
    </source>
</evidence>
<dbReference type="Gene3D" id="3.40.140.10">
    <property type="entry name" value="Cytidine Deaminase, domain 2"/>
    <property type="match status" value="1"/>
</dbReference>
<name>A0A9E2KS93_9LACO</name>
<dbReference type="EMBL" id="JAHLFT010000035">
    <property type="protein sequence ID" value="MBU3828102.1"/>
    <property type="molecule type" value="Genomic_DNA"/>
</dbReference>
<feature type="binding site" evidence="13">
    <location>
        <position position="51"/>
    </location>
    <ligand>
        <name>Zn(2+)</name>
        <dbReference type="ChEBI" id="CHEBI:29105"/>
        <note>catalytic</note>
    </ligand>
</feature>
<evidence type="ECO:0000256" key="13">
    <source>
        <dbReference type="PIRSR" id="PIRSR006769-3"/>
    </source>
</evidence>
<evidence type="ECO:0000256" key="1">
    <source>
        <dbReference type="ARBA" id="ARBA00002151"/>
    </source>
</evidence>
<reference evidence="15" key="2">
    <citation type="submission" date="2021-04" db="EMBL/GenBank/DDBJ databases">
        <authorList>
            <person name="Gilroy R."/>
        </authorList>
    </citation>
    <scope>NUCLEOTIDE SEQUENCE</scope>
    <source>
        <strain evidence="15">F6-686</strain>
    </source>
</reference>
<keyword evidence="11 13" id="KW-0862">Zinc</keyword>
<dbReference type="PROSITE" id="PS51747">
    <property type="entry name" value="CYT_DCMP_DEAMINASES_2"/>
    <property type="match status" value="1"/>
</dbReference>
<dbReference type="Pfam" id="PF00383">
    <property type="entry name" value="dCMP_cyt_deam_1"/>
    <property type="match status" value="1"/>
</dbReference>
<comment type="similarity">
    <text evidence="5 11">In the C-terminal section; belongs to the HTP reductase family.</text>
</comment>
<dbReference type="InterPro" id="IPR002734">
    <property type="entry name" value="RibDG_C"/>
</dbReference>
<accession>A0A9E2KS93</accession>
<organism evidence="15 16">
    <name type="scientific">Candidatus Lactobacillus pullistercoris</name>
    <dbReference type="NCBI Taxonomy" id="2838636"/>
    <lineage>
        <taxon>Bacteria</taxon>
        <taxon>Bacillati</taxon>
        <taxon>Bacillota</taxon>
        <taxon>Bacilli</taxon>
        <taxon>Lactobacillales</taxon>
        <taxon>Lactobacillaceae</taxon>
        <taxon>Lactobacillus</taxon>
    </lineage>
</organism>
<feature type="binding site" evidence="12">
    <location>
        <position position="198"/>
    </location>
    <ligand>
        <name>NADP(+)</name>
        <dbReference type="ChEBI" id="CHEBI:58349"/>
    </ligand>
</feature>
<evidence type="ECO:0000256" key="8">
    <source>
        <dbReference type="ARBA" id="ARBA00023268"/>
    </source>
</evidence>
<comment type="catalytic activity">
    <reaction evidence="9 11">
        <text>5-amino-6-(5-phospho-D-ribitylamino)uracil + NADP(+) = 5-amino-6-(5-phospho-D-ribosylamino)uracil + NADPH + H(+)</text>
        <dbReference type="Rhea" id="RHEA:17845"/>
        <dbReference type="ChEBI" id="CHEBI:15378"/>
        <dbReference type="ChEBI" id="CHEBI:57783"/>
        <dbReference type="ChEBI" id="CHEBI:58349"/>
        <dbReference type="ChEBI" id="CHEBI:58421"/>
        <dbReference type="ChEBI" id="CHEBI:58453"/>
        <dbReference type="EC" id="1.1.1.193"/>
    </reaction>
</comment>
<keyword evidence="11" id="KW-0686">Riboflavin biosynthesis</keyword>
<evidence type="ECO:0000256" key="4">
    <source>
        <dbReference type="ARBA" id="ARBA00005259"/>
    </source>
</evidence>